<organism evidence="3 4">
    <name type="scientific">Scophthalmus maximus</name>
    <name type="common">Turbot</name>
    <name type="synonym">Psetta maxima</name>
    <dbReference type="NCBI Taxonomy" id="52904"/>
    <lineage>
        <taxon>Eukaryota</taxon>
        <taxon>Metazoa</taxon>
        <taxon>Chordata</taxon>
        <taxon>Craniata</taxon>
        <taxon>Vertebrata</taxon>
        <taxon>Euteleostomi</taxon>
        <taxon>Actinopterygii</taxon>
        <taxon>Neopterygii</taxon>
        <taxon>Teleostei</taxon>
        <taxon>Neoteleostei</taxon>
        <taxon>Acanthomorphata</taxon>
        <taxon>Carangaria</taxon>
        <taxon>Pleuronectiformes</taxon>
        <taxon>Pleuronectoidei</taxon>
        <taxon>Scophthalmidae</taxon>
        <taxon>Scophthalmus</taxon>
    </lineage>
</organism>
<accession>A0A2U9CH64</accession>
<evidence type="ECO:0000256" key="1">
    <source>
        <dbReference type="ARBA" id="ARBA00029457"/>
    </source>
</evidence>
<dbReference type="AlphaFoldDB" id="A0A2U9CH64"/>
<keyword evidence="2" id="KW-0812">Transmembrane</keyword>
<evidence type="ECO:0000313" key="3">
    <source>
        <dbReference type="EMBL" id="AWP15818.1"/>
    </source>
</evidence>
<name>A0A2U9CH64_SCOMX</name>
<dbReference type="PANTHER" id="PTHR31493">
    <property type="entry name" value="NAZO FAMILY MEMBER"/>
    <property type="match status" value="1"/>
</dbReference>
<evidence type="ECO:0000313" key="4">
    <source>
        <dbReference type="Proteomes" id="UP000246464"/>
    </source>
</evidence>
<dbReference type="Proteomes" id="UP000246464">
    <property type="component" value="Chromosome 16"/>
</dbReference>
<sequence length="154" mass="17097">MTSCDADGRRTWTVFCLCLLDTRLIDVIQTLHTSTLKMSSWIDGLLKLCGDLFENEEIRNTLRYTRHGVTLIGGLATVGGLLLGPVGLFVGGGVGSVSAYLWTRGLFQSLLELFDDLVVCIEKLRLTDYAKLLTAIMIFLDFLSSVRESEQIVF</sequence>
<evidence type="ECO:0000256" key="2">
    <source>
        <dbReference type="SAM" id="Phobius"/>
    </source>
</evidence>
<proteinExistence type="inferred from homology"/>
<protein>
    <submittedName>
        <fullName evidence="3">Uncharacterized protein</fullName>
    </submittedName>
</protein>
<dbReference type="Pfam" id="PF20721">
    <property type="entry name" value="C19orf12"/>
    <property type="match status" value="1"/>
</dbReference>
<dbReference type="InterPro" id="IPR033369">
    <property type="entry name" value="C19orf12"/>
</dbReference>
<dbReference type="EMBL" id="CP026258">
    <property type="protein sequence ID" value="AWP15818.1"/>
    <property type="molecule type" value="Genomic_DNA"/>
</dbReference>
<gene>
    <name evidence="3" type="ORF">SMAX5B_005299</name>
</gene>
<keyword evidence="4" id="KW-1185">Reference proteome</keyword>
<reference evidence="3 4" key="1">
    <citation type="submission" date="2017-12" db="EMBL/GenBank/DDBJ databases">
        <title>Integrating genomic resources of turbot (Scophthalmus maximus) in depth evaluation of genetic and physical mapping variation across individuals.</title>
        <authorList>
            <person name="Martinez P."/>
        </authorList>
    </citation>
    <scope>NUCLEOTIDE SEQUENCE [LARGE SCALE GENOMIC DNA]</scope>
</reference>
<feature type="transmembrane region" description="Helical" evidence="2">
    <location>
        <begin position="69"/>
        <end position="102"/>
    </location>
</feature>
<comment type="similarity">
    <text evidence="1">Belongs to the C19orf12 family.</text>
</comment>
<dbReference type="PANTHER" id="PTHR31493:SF1">
    <property type="entry name" value="PROTEIN C19ORF12"/>
    <property type="match status" value="1"/>
</dbReference>
<keyword evidence="2" id="KW-0472">Membrane</keyword>
<keyword evidence="2" id="KW-1133">Transmembrane helix</keyword>